<evidence type="ECO:0000256" key="1">
    <source>
        <dbReference type="SAM" id="MobiDB-lite"/>
    </source>
</evidence>
<dbReference type="EMBL" id="MU839002">
    <property type="protein sequence ID" value="KAK1769552.1"/>
    <property type="molecule type" value="Genomic_DNA"/>
</dbReference>
<feature type="compositionally biased region" description="Acidic residues" evidence="1">
    <location>
        <begin position="60"/>
        <end position="69"/>
    </location>
</feature>
<feature type="compositionally biased region" description="Basic and acidic residues" evidence="1">
    <location>
        <begin position="49"/>
        <end position="59"/>
    </location>
</feature>
<dbReference type="AlphaFoldDB" id="A0AAJ0C6D1"/>
<feature type="region of interest" description="Disordered" evidence="1">
    <location>
        <begin position="498"/>
        <end position="608"/>
    </location>
</feature>
<feature type="region of interest" description="Disordered" evidence="1">
    <location>
        <begin position="33"/>
        <end position="79"/>
    </location>
</feature>
<feature type="region of interest" description="Disordered" evidence="1">
    <location>
        <begin position="381"/>
        <end position="400"/>
    </location>
</feature>
<reference evidence="2" key="1">
    <citation type="submission" date="2023-06" db="EMBL/GenBank/DDBJ databases">
        <title>Genome-scale phylogeny and comparative genomics of the fungal order Sordariales.</title>
        <authorList>
            <consortium name="Lawrence Berkeley National Laboratory"/>
            <person name="Hensen N."/>
            <person name="Bonometti L."/>
            <person name="Westerberg I."/>
            <person name="Brannstrom I.O."/>
            <person name="Guillou S."/>
            <person name="Cros-Aarteil S."/>
            <person name="Calhoun S."/>
            <person name="Haridas S."/>
            <person name="Kuo A."/>
            <person name="Mondo S."/>
            <person name="Pangilinan J."/>
            <person name="Riley R."/>
            <person name="Labutti K."/>
            <person name="Andreopoulos B."/>
            <person name="Lipzen A."/>
            <person name="Chen C."/>
            <person name="Yanf M."/>
            <person name="Daum C."/>
            <person name="Ng V."/>
            <person name="Clum A."/>
            <person name="Steindorff A."/>
            <person name="Ohm R."/>
            <person name="Martin F."/>
            <person name="Silar P."/>
            <person name="Natvig D."/>
            <person name="Lalanne C."/>
            <person name="Gautier V."/>
            <person name="Ament-Velasquez S.L."/>
            <person name="Kruys A."/>
            <person name="Hutchinson M.I."/>
            <person name="Powell A.J."/>
            <person name="Barry K."/>
            <person name="Miller A.N."/>
            <person name="Grigoriev I.V."/>
            <person name="Debuchy R."/>
            <person name="Gladieux P."/>
            <person name="Thoren M.H."/>
            <person name="Johannesson H."/>
        </authorList>
    </citation>
    <scope>NUCLEOTIDE SEQUENCE</scope>
    <source>
        <strain evidence="2">8032-3</strain>
    </source>
</reference>
<feature type="compositionally biased region" description="Low complexity" evidence="1">
    <location>
        <begin position="532"/>
        <end position="545"/>
    </location>
</feature>
<feature type="compositionally biased region" description="Gly residues" evidence="1">
    <location>
        <begin position="575"/>
        <end position="590"/>
    </location>
</feature>
<accession>A0AAJ0C6D1</accession>
<proteinExistence type="predicted"/>
<organism evidence="2 3">
    <name type="scientific">Phialemonium atrogriseum</name>
    <dbReference type="NCBI Taxonomy" id="1093897"/>
    <lineage>
        <taxon>Eukaryota</taxon>
        <taxon>Fungi</taxon>
        <taxon>Dikarya</taxon>
        <taxon>Ascomycota</taxon>
        <taxon>Pezizomycotina</taxon>
        <taxon>Sordariomycetes</taxon>
        <taxon>Sordariomycetidae</taxon>
        <taxon>Cephalothecales</taxon>
        <taxon>Cephalothecaceae</taxon>
        <taxon>Phialemonium</taxon>
    </lineage>
</organism>
<sequence>MNRAAPAFYFLAVFPMSLSPTTGMNRLSLESMPLQSRSHRQMASSQDDPVDRSTERDSDVDVDEDDESVSGDSMEEHPTVVRSPTGLRYNIGHLSEETQEVVRSLFGEIVEEPLDITLKWCDRLSDQGGNDDFYAFQMSEVVPRSVRIGSPQSKYGEPECRCGAKPCKHLIWLSDLIASQVLYSHNPDKPLTLNERGYAEELGSPFKRISEMRLDVLASSLHCDVGHPASKPRPSTSRKAEAREILASVAEVDEYDLPNFRPDLQEDDFDHTSLIHRSDFEATLFSLLLASHSLTAWVRSQLRPSDLPRDRFRLIHQRVLRVLSDLDAYSAASRDHPATRASPGGANADVEGPRDVAWAARSIERCVEEIRVAVASAARRQHRQEDGDSYGDGDGESAPLAPWERASAARALVRILRAVAERNTDAHRGATQDDRNLYARLVGNRDTGFVRAALELLVDQNQFVEELEDILELVGASGVVTGWWAGMKRVVARMRSWRGTGTGKGTGAGAGADRSRKGKAPLATMPPPPPGFSRSSSASSAPAARGDWDEGEAQRTSAQGAASAAAGPSRDGRAGSAGGGAGGSSRGGAGSKRSSVDAGSDRGPKRAR</sequence>
<evidence type="ECO:0000313" key="3">
    <source>
        <dbReference type="Proteomes" id="UP001244011"/>
    </source>
</evidence>
<gene>
    <name evidence="2" type="ORF">QBC33DRAFT_325288</name>
</gene>
<comment type="caution">
    <text evidence="2">The sequence shown here is derived from an EMBL/GenBank/DDBJ whole genome shotgun (WGS) entry which is preliminary data.</text>
</comment>
<evidence type="ECO:0008006" key="4">
    <source>
        <dbReference type="Google" id="ProtNLM"/>
    </source>
</evidence>
<feature type="compositionally biased region" description="Basic and acidic residues" evidence="1">
    <location>
        <begin position="599"/>
        <end position="608"/>
    </location>
</feature>
<dbReference type="GeneID" id="85306811"/>
<feature type="compositionally biased region" description="Low complexity" evidence="1">
    <location>
        <begin position="557"/>
        <end position="569"/>
    </location>
</feature>
<evidence type="ECO:0000313" key="2">
    <source>
        <dbReference type="EMBL" id="KAK1769552.1"/>
    </source>
</evidence>
<keyword evidence="3" id="KW-1185">Reference proteome</keyword>
<dbReference type="RefSeq" id="XP_060285765.1">
    <property type="nucleotide sequence ID" value="XM_060423624.1"/>
</dbReference>
<feature type="compositionally biased region" description="Polar residues" evidence="1">
    <location>
        <begin position="33"/>
        <end position="47"/>
    </location>
</feature>
<protein>
    <recommendedName>
        <fullName evidence="4">SWIM-type domain-containing protein</fullName>
    </recommendedName>
</protein>
<feature type="compositionally biased region" description="Gly residues" evidence="1">
    <location>
        <begin position="500"/>
        <end position="510"/>
    </location>
</feature>
<name>A0AAJ0C6D1_9PEZI</name>
<dbReference type="Proteomes" id="UP001244011">
    <property type="component" value="Unassembled WGS sequence"/>
</dbReference>